<dbReference type="SUPFAM" id="SSF50447">
    <property type="entry name" value="Translation proteins"/>
    <property type="match status" value="1"/>
</dbReference>
<dbReference type="InterPro" id="IPR009000">
    <property type="entry name" value="Transl_B-barrel_sf"/>
</dbReference>
<evidence type="ECO:0000256" key="8">
    <source>
        <dbReference type="RuleBase" id="RU003905"/>
    </source>
</evidence>
<gene>
    <name evidence="7 11" type="primary">rplC</name>
</gene>
<dbReference type="PANTHER" id="PTHR11229:SF16">
    <property type="entry name" value="LARGE RIBOSOMAL SUBUNIT PROTEIN UL3C"/>
    <property type="match status" value="1"/>
</dbReference>
<evidence type="ECO:0000256" key="7">
    <source>
        <dbReference type="HAMAP-Rule" id="MF_01325"/>
    </source>
</evidence>
<dbReference type="AlphaFoldDB" id="A0A0H4T9I9"/>
<dbReference type="NCBIfam" id="TIGR03625">
    <property type="entry name" value="L3_bact"/>
    <property type="match status" value="1"/>
</dbReference>
<evidence type="ECO:0000256" key="10">
    <source>
        <dbReference type="SAM" id="MobiDB-lite"/>
    </source>
</evidence>
<protein>
    <recommendedName>
        <fullName evidence="6 7">Large ribosomal subunit protein uL3</fullName>
    </recommendedName>
</protein>
<keyword evidence="4 7" id="KW-0689">Ribosomal protein</keyword>
<dbReference type="Gene3D" id="2.40.30.10">
    <property type="entry name" value="Translation factors"/>
    <property type="match status" value="2"/>
</dbReference>
<evidence type="ECO:0000256" key="3">
    <source>
        <dbReference type="ARBA" id="ARBA00022884"/>
    </source>
</evidence>
<dbReference type="FunFam" id="2.40.30.10:FF:000004">
    <property type="entry name" value="50S ribosomal protein L3"/>
    <property type="match status" value="1"/>
</dbReference>
<dbReference type="PROSITE" id="PS00474">
    <property type="entry name" value="RIBOSOMAL_L3"/>
    <property type="match status" value="1"/>
</dbReference>
<keyword evidence="5 7" id="KW-0687">Ribonucleoprotein</keyword>
<evidence type="ECO:0000256" key="6">
    <source>
        <dbReference type="ARBA" id="ARBA00035243"/>
    </source>
</evidence>
<dbReference type="GO" id="GO:0019843">
    <property type="term" value="F:rRNA binding"/>
    <property type="evidence" value="ECO:0007669"/>
    <property type="project" value="UniProtKB-UniRule"/>
</dbReference>
<feature type="region of interest" description="Disordered" evidence="10">
    <location>
        <begin position="100"/>
        <end position="127"/>
    </location>
</feature>
<evidence type="ECO:0000313" key="11">
    <source>
        <dbReference type="EMBL" id="AKQ04571.1"/>
    </source>
</evidence>
<dbReference type="InterPro" id="IPR000597">
    <property type="entry name" value="Ribosomal_uL3"/>
</dbReference>
<dbReference type="InterPro" id="IPR019927">
    <property type="entry name" value="Ribosomal_uL3_bac/org-type"/>
</dbReference>
<reference evidence="11" key="1">
    <citation type="journal article" date="2015" name="ISME J.">
        <title>Aquifer environment selects for microbial species cohorts in sediment and groundwater.</title>
        <authorList>
            <person name="Hug L.A."/>
            <person name="Thomas B.C."/>
            <person name="Brown C.T."/>
            <person name="Frischkorn K.R."/>
            <person name="Williams K.H."/>
            <person name="Tringe S.G."/>
            <person name="Banfield J.F."/>
        </authorList>
    </citation>
    <scope>NUCLEOTIDE SEQUENCE</scope>
</reference>
<evidence type="ECO:0000256" key="9">
    <source>
        <dbReference type="RuleBase" id="RU003906"/>
    </source>
</evidence>
<organism evidence="11">
    <name type="scientific">uncultured Chloroflexi bacterium Rifle_16ft_4_minimus_6153</name>
    <dbReference type="NCBI Taxonomy" id="1665079"/>
    <lineage>
        <taxon>Bacteria</taxon>
        <taxon>Bacillati</taxon>
        <taxon>Chloroflexota</taxon>
        <taxon>environmental samples</taxon>
    </lineage>
</organism>
<name>A0A0H4T9I9_9CHLR</name>
<evidence type="ECO:0000256" key="1">
    <source>
        <dbReference type="ARBA" id="ARBA00006540"/>
    </source>
</evidence>
<comment type="subunit">
    <text evidence="7 9">Part of the 50S ribosomal subunit. Forms a cluster with proteins L14 and L19.</text>
</comment>
<dbReference type="EMBL" id="KT007044">
    <property type="protein sequence ID" value="AKQ04571.1"/>
    <property type="molecule type" value="Genomic_DNA"/>
</dbReference>
<keyword evidence="2 7" id="KW-0699">rRNA-binding</keyword>
<evidence type="ECO:0000256" key="2">
    <source>
        <dbReference type="ARBA" id="ARBA00022730"/>
    </source>
</evidence>
<accession>A0A0H4T9I9</accession>
<proteinExistence type="inferred from homology"/>
<comment type="similarity">
    <text evidence="1 7 8">Belongs to the universal ribosomal protein uL3 family.</text>
</comment>
<dbReference type="GO" id="GO:0003735">
    <property type="term" value="F:structural constituent of ribosome"/>
    <property type="evidence" value="ECO:0007669"/>
    <property type="project" value="UniProtKB-UniRule"/>
</dbReference>
<keyword evidence="3 7" id="KW-0694">RNA-binding</keyword>
<dbReference type="InterPro" id="IPR019926">
    <property type="entry name" value="Ribosomal_uL3_CS"/>
</dbReference>
<feature type="compositionally biased region" description="Polar residues" evidence="10">
    <location>
        <begin position="116"/>
        <end position="125"/>
    </location>
</feature>
<comment type="function">
    <text evidence="7 9">One of the primary rRNA binding proteins, it binds directly near the 3'-end of the 23S rRNA, where it nucleates assembly of the 50S subunit.</text>
</comment>
<evidence type="ECO:0000256" key="5">
    <source>
        <dbReference type="ARBA" id="ARBA00023274"/>
    </source>
</evidence>
<dbReference type="PANTHER" id="PTHR11229">
    <property type="entry name" value="50S RIBOSOMAL PROTEIN L3"/>
    <property type="match status" value="1"/>
</dbReference>
<evidence type="ECO:0000256" key="4">
    <source>
        <dbReference type="ARBA" id="ARBA00022980"/>
    </source>
</evidence>
<dbReference type="HAMAP" id="MF_01325_B">
    <property type="entry name" value="Ribosomal_uL3_B"/>
    <property type="match status" value="1"/>
</dbReference>
<sequence length="182" mass="19705">MKGLIGKKVGMTQLIASDGKVTPATIIEAGPCFVTQVKTEEKDGYALPPLRHLREFRPKDTDVKEGDRVTVDVFVVGEHVDVIGVSKGKGFQGPIKRYHFNRQPKTHGASDRTRAPGSSAQTTTPGRVYKGKRMAGHMGNDRVTSQNIKVVLVDAERNLLGVHGSVPGAKGAVVIIREARKQ</sequence>
<dbReference type="GO" id="GO:0006412">
    <property type="term" value="P:translation"/>
    <property type="evidence" value="ECO:0007669"/>
    <property type="project" value="UniProtKB-UniRule"/>
</dbReference>
<dbReference type="Pfam" id="PF00297">
    <property type="entry name" value="Ribosomal_L3"/>
    <property type="match status" value="1"/>
</dbReference>
<dbReference type="GO" id="GO:0022625">
    <property type="term" value="C:cytosolic large ribosomal subunit"/>
    <property type="evidence" value="ECO:0007669"/>
    <property type="project" value="TreeGrafter"/>
</dbReference>